<protein>
    <recommendedName>
        <fullName evidence="3">Transposase</fullName>
    </recommendedName>
</protein>
<dbReference type="EMBL" id="FQYX01000048">
    <property type="protein sequence ID" value="SHJ87179.1"/>
    <property type="molecule type" value="Genomic_DNA"/>
</dbReference>
<reference evidence="1 2" key="1">
    <citation type="submission" date="2016-11" db="EMBL/GenBank/DDBJ databases">
        <authorList>
            <person name="Jaros S."/>
            <person name="Januszkiewicz K."/>
            <person name="Wedrychowicz H."/>
        </authorList>
    </citation>
    <scope>NUCLEOTIDE SEQUENCE [LARGE SCALE GENOMIC DNA]</scope>
    <source>
        <strain evidence="1 2">CGMCC 1.8863</strain>
    </source>
</reference>
<keyword evidence="2" id="KW-1185">Reference proteome</keyword>
<dbReference type="STRING" id="558155.SAMN04487911_1483"/>
<dbReference type="Proteomes" id="UP000184231">
    <property type="component" value="Unassembled WGS sequence"/>
</dbReference>
<gene>
    <name evidence="1" type="ORF">SAMN04487911_1483</name>
</gene>
<organism evidence="1 2">
    <name type="scientific">Arenibacter nanhaiticus</name>
    <dbReference type="NCBI Taxonomy" id="558155"/>
    <lineage>
        <taxon>Bacteria</taxon>
        <taxon>Pseudomonadati</taxon>
        <taxon>Bacteroidota</taxon>
        <taxon>Flavobacteriia</taxon>
        <taxon>Flavobacteriales</taxon>
        <taxon>Flavobacteriaceae</taxon>
        <taxon>Arenibacter</taxon>
    </lineage>
</organism>
<dbReference type="OrthoDB" id="671208at2"/>
<dbReference type="NCBIfam" id="NF047593">
    <property type="entry name" value="IS66_ISAeme5_TnpA"/>
    <property type="match status" value="1"/>
</dbReference>
<dbReference type="AlphaFoldDB" id="A0A1M6MUX9"/>
<name>A0A1M6MUX9_9FLAO</name>
<accession>A0A1M6MUX9</accession>
<evidence type="ECO:0000313" key="2">
    <source>
        <dbReference type="Proteomes" id="UP000184231"/>
    </source>
</evidence>
<evidence type="ECO:0008006" key="3">
    <source>
        <dbReference type="Google" id="ProtNLM"/>
    </source>
</evidence>
<proteinExistence type="predicted"/>
<sequence length="93" mass="10618">MSKEEKMFALIEEFEDSSLNGRDFCKEKGLLPSTFYYWKKKKAQEEASVSGGFVAIHPKSEITGSIELIYPNGVRLRLDTSQLPLISKLLKLY</sequence>
<dbReference type="RefSeq" id="WP_072765963.1">
    <property type="nucleotide sequence ID" value="NZ_FQYX01000048.1"/>
</dbReference>
<evidence type="ECO:0000313" key="1">
    <source>
        <dbReference type="EMBL" id="SHJ87179.1"/>
    </source>
</evidence>